<dbReference type="RefSeq" id="WP_176798729.1">
    <property type="nucleotide sequence ID" value="NZ_CP040798.1"/>
</dbReference>
<proteinExistence type="predicted"/>
<dbReference type="Proteomes" id="UP000509535">
    <property type="component" value="Chromosome"/>
</dbReference>
<evidence type="ECO:0000313" key="1">
    <source>
        <dbReference type="EMBL" id="QLB49876.1"/>
    </source>
</evidence>
<protein>
    <submittedName>
        <fullName evidence="1">Phosphoglycerate mutase</fullName>
    </submittedName>
</protein>
<dbReference type="EMBL" id="CP040798">
    <property type="protein sequence ID" value="QLB49876.1"/>
    <property type="molecule type" value="Genomic_DNA"/>
</dbReference>
<evidence type="ECO:0000313" key="2">
    <source>
        <dbReference type="Proteomes" id="UP000509535"/>
    </source>
</evidence>
<sequence>MKISKNWFIRFEPNFQTEQNTILFNKVSGELFEVTEVYYDFINSRTDTDFREILIKKYNINKDDIIGIESVIKENLISLGVISYD</sequence>
<organism evidence="1 2">
    <name type="scientific">Streptococcus sanguinis</name>
    <dbReference type="NCBI Taxonomy" id="1305"/>
    <lineage>
        <taxon>Bacteria</taxon>
        <taxon>Bacillati</taxon>
        <taxon>Bacillota</taxon>
        <taxon>Bacilli</taxon>
        <taxon>Lactobacillales</taxon>
        <taxon>Streptococcaceae</taxon>
        <taxon>Streptococcus</taxon>
    </lineage>
</organism>
<dbReference type="AlphaFoldDB" id="A0A7H8UZQ2"/>
<accession>A0A7H8UZQ2</accession>
<reference evidence="1 2" key="1">
    <citation type="submission" date="2019-06" db="EMBL/GenBank/DDBJ databases">
        <title>The organization of the Streptococcus sanguinis genomes.</title>
        <authorList>
            <person name="Wang H.Y."/>
            <person name="Chen Y.Y.M."/>
            <person name="Wu C.H."/>
        </authorList>
    </citation>
    <scope>NUCLEOTIDE SEQUENCE [LARGE SCALE GENOMIC DNA]</scope>
    <source>
        <strain evidence="1 2">CGMH058</strain>
    </source>
</reference>
<name>A0A7H8UZQ2_STRSA</name>
<gene>
    <name evidence="1" type="ORF">FDP16_04640</name>
</gene>